<feature type="chain" id="PRO_5046682887" description="Porin" evidence="1">
    <location>
        <begin position="22"/>
        <end position="275"/>
    </location>
</feature>
<dbReference type="RefSeq" id="WP_260561555.1">
    <property type="nucleotide sequence ID" value="NZ_BAABEC010000164.1"/>
</dbReference>
<evidence type="ECO:0000313" key="2">
    <source>
        <dbReference type="EMBL" id="UWX65299.1"/>
    </source>
</evidence>
<organism evidence="2 3">
    <name type="scientific">Deinococcus rubellus</name>
    <dbReference type="NCBI Taxonomy" id="1889240"/>
    <lineage>
        <taxon>Bacteria</taxon>
        <taxon>Thermotogati</taxon>
        <taxon>Deinococcota</taxon>
        <taxon>Deinococci</taxon>
        <taxon>Deinococcales</taxon>
        <taxon>Deinococcaceae</taxon>
        <taxon>Deinococcus</taxon>
    </lineage>
</organism>
<keyword evidence="1" id="KW-0732">Signal</keyword>
<protein>
    <recommendedName>
        <fullName evidence="4">Porin</fullName>
    </recommendedName>
</protein>
<evidence type="ECO:0000256" key="1">
    <source>
        <dbReference type="SAM" id="SignalP"/>
    </source>
</evidence>
<reference evidence="2" key="1">
    <citation type="submission" date="2022-09" db="EMBL/GenBank/DDBJ databases">
        <title>genome sequence of Deinococcus rubellus.</title>
        <authorList>
            <person name="Srinivasan S."/>
        </authorList>
    </citation>
    <scope>NUCLEOTIDE SEQUENCE</scope>
    <source>
        <strain evidence="2">Ant6</strain>
    </source>
</reference>
<sequence length="275" mass="27645">MRRLLTLTVLASALAASSAHAADLRLGLNTSAALGCQIVGLRAGVQSDRIGLYGQVSYCNAQNATGASFGGGVSYDVAKFNNLNVYLLGGIDTLPSGSLATSLGAGLRYSTPLLPVEGYVEAGAQFIRSSLLTVPGPRLALGVNYRLSVENLQGSMVPDPKQADDASVQYAGSAPAECNLTQEQDVASARATASSAASSGLSDASGAYGAVYSGISYNVSVGGVSISGNSAKVSGSVKLSATQRSSGQPVGGTFGGTISLTRNGCGWRATGYSRG</sequence>
<evidence type="ECO:0000313" key="3">
    <source>
        <dbReference type="Proteomes" id="UP001060261"/>
    </source>
</evidence>
<accession>A0ABY5YJN4</accession>
<evidence type="ECO:0008006" key="4">
    <source>
        <dbReference type="Google" id="ProtNLM"/>
    </source>
</evidence>
<feature type="signal peptide" evidence="1">
    <location>
        <begin position="1"/>
        <end position="21"/>
    </location>
</feature>
<name>A0ABY5YJN4_9DEIO</name>
<gene>
    <name evidence="2" type="ORF">N0D28_06505</name>
</gene>
<keyword evidence="3" id="KW-1185">Reference proteome</keyword>
<dbReference type="Proteomes" id="UP001060261">
    <property type="component" value="Chromosome"/>
</dbReference>
<dbReference type="EMBL" id="CP104213">
    <property type="protein sequence ID" value="UWX65299.1"/>
    <property type="molecule type" value="Genomic_DNA"/>
</dbReference>
<proteinExistence type="predicted"/>